<dbReference type="PANTHER" id="PTHR46323:SF2">
    <property type="entry name" value="BETA-GALACTOSIDASE"/>
    <property type="match status" value="1"/>
</dbReference>
<dbReference type="PRINTS" id="PR00132">
    <property type="entry name" value="GLHYDRLASE2"/>
</dbReference>
<dbReference type="Proteomes" id="UP001597362">
    <property type="component" value="Unassembled WGS sequence"/>
</dbReference>
<dbReference type="InterPro" id="IPR008979">
    <property type="entry name" value="Galactose-bd-like_sf"/>
</dbReference>
<accession>A0ABW4YLQ1</accession>
<dbReference type="RefSeq" id="WP_377773076.1">
    <property type="nucleotide sequence ID" value="NZ_JBHUHO010000031.1"/>
</dbReference>
<dbReference type="InterPro" id="IPR036156">
    <property type="entry name" value="Beta-gal/glucu_dom_sf"/>
</dbReference>
<evidence type="ECO:0000256" key="5">
    <source>
        <dbReference type="ARBA" id="ARBA00023295"/>
    </source>
</evidence>
<comment type="catalytic activity">
    <reaction evidence="1">
        <text>Hydrolysis of terminal non-reducing beta-D-galactose residues in beta-D-galactosides.</text>
        <dbReference type="EC" id="3.2.1.23"/>
    </reaction>
</comment>
<dbReference type="InterPro" id="IPR006103">
    <property type="entry name" value="Glyco_hydro_2_cat"/>
</dbReference>
<dbReference type="InterPro" id="IPR013783">
    <property type="entry name" value="Ig-like_fold"/>
</dbReference>
<evidence type="ECO:0000259" key="7">
    <source>
        <dbReference type="Pfam" id="PF02836"/>
    </source>
</evidence>
<keyword evidence="5" id="KW-0326">Glycosidase</keyword>
<dbReference type="GO" id="GO:0016787">
    <property type="term" value="F:hydrolase activity"/>
    <property type="evidence" value="ECO:0007669"/>
    <property type="project" value="UniProtKB-KW"/>
</dbReference>
<evidence type="ECO:0000256" key="3">
    <source>
        <dbReference type="ARBA" id="ARBA00012756"/>
    </source>
</evidence>
<dbReference type="InterPro" id="IPR006104">
    <property type="entry name" value="Glyco_hydro_2_N"/>
</dbReference>
<dbReference type="InterPro" id="IPR006101">
    <property type="entry name" value="Glyco_hydro_2"/>
</dbReference>
<feature type="domain" description="Glycoside hydrolase family 2 catalytic" evidence="7">
    <location>
        <begin position="316"/>
        <end position="522"/>
    </location>
</feature>
<organism evidence="9 10">
    <name type="scientific">Paenibacillus yanchengensis</name>
    <dbReference type="NCBI Taxonomy" id="2035833"/>
    <lineage>
        <taxon>Bacteria</taxon>
        <taxon>Bacillati</taxon>
        <taxon>Bacillota</taxon>
        <taxon>Bacilli</taxon>
        <taxon>Bacillales</taxon>
        <taxon>Paenibacillaceae</taxon>
        <taxon>Paenibacillus</taxon>
    </lineage>
</organism>
<keyword evidence="10" id="KW-1185">Reference proteome</keyword>
<gene>
    <name evidence="9" type="ORF">ACFSJH_13130</name>
</gene>
<dbReference type="SUPFAM" id="SSF51445">
    <property type="entry name" value="(Trans)glycosidases"/>
    <property type="match status" value="1"/>
</dbReference>
<keyword evidence="4 9" id="KW-0378">Hydrolase</keyword>
<evidence type="ECO:0000256" key="4">
    <source>
        <dbReference type="ARBA" id="ARBA00022801"/>
    </source>
</evidence>
<dbReference type="PANTHER" id="PTHR46323">
    <property type="entry name" value="BETA-GALACTOSIDASE"/>
    <property type="match status" value="1"/>
</dbReference>
<dbReference type="Pfam" id="PF02837">
    <property type="entry name" value="Glyco_hydro_2_N"/>
    <property type="match status" value="1"/>
</dbReference>
<evidence type="ECO:0000259" key="6">
    <source>
        <dbReference type="Pfam" id="PF00703"/>
    </source>
</evidence>
<feature type="domain" description="Glycosyl hydrolases family 2 sugar binding" evidence="8">
    <location>
        <begin position="84"/>
        <end position="187"/>
    </location>
</feature>
<dbReference type="Gene3D" id="2.60.40.10">
    <property type="entry name" value="Immunoglobulins"/>
    <property type="match status" value="1"/>
</dbReference>
<dbReference type="SUPFAM" id="SSF49785">
    <property type="entry name" value="Galactose-binding domain-like"/>
    <property type="match status" value="1"/>
</dbReference>
<evidence type="ECO:0000313" key="10">
    <source>
        <dbReference type="Proteomes" id="UP001597362"/>
    </source>
</evidence>
<dbReference type="Gene3D" id="2.60.120.260">
    <property type="entry name" value="Galactose-binding domain-like"/>
    <property type="match status" value="2"/>
</dbReference>
<feature type="domain" description="Glycoside hydrolase family 2 immunoglobulin-like beta-sandwich" evidence="6">
    <location>
        <begin position="189"/>
        <end position="287"/>
    </location>
</feature>
<evidence type="ECO:0000313" key="9">
    <source>
        <dbReference type="EMBL" id="MFD2116665.1"/>
    </source>
</evidence>
<evidence type="ECO:0000256" key="2">
    <source>
        <dbReference type="ARBA" id="ARBA00007401"/>
    </source>
</evidence>
<protein>
    <recommendedName>
        <fullName evidence="3">beta-galactosidase</fullName>
        <ecNumber evidence="3">3.2.1.23</ecNumber>
    </recommendedName>
</protein>
<dbReference type="Pfam" id="PF00703">
    <property type="entry name" value="Glyco_hydro_2"/>
    <property type="match status" value="1"/>
</dbReference>
<proteinExistence type="inferred from homology"/>
<comment type="similarity">
    <text evidence="2">Belongs to the glycosyl hydrolase 2 family.</text>
</comment>
<evidence type="ECO:0000259" key="8">
    <source>
        <dbReference type="Pfam" id="PF02837"/>
    </source>
</evidence>
<comment type="caution">
    <text evidence="9">The sequence shown here is derived from an EMBL/GenBank/DDBJ whole genome shotgun (WGS) entry which is preliminary data.</text>
</comment>
<sequence>MANITEQQTTTQLVWTTPVIIPQPVQVKTVETPIVSLNSEAGVTWYVGATQQTADEVVAGKVDTSVWQSIIVPGEPAMQGFDLENDTAYYYKTTVDIPADFAGNHIVLRFNGVYSRASVWVNGQYIRNHKGGFTTWDCELTNVVTAGTSAEIIVQFIDDIEDPSIGSKYAHHNMGGIISSVELIAVPMTHISSFHYVTTFDESFMDATLEVTFTLQLAEQVEQAWVKLQLFDRDNNEVVLQPSLVAVPATAGQQTLQFPLHAVQKWDAEHPYLYTLQAELYRDEAEEKSDIEPEQTIAIKVGFREITYGGQRGTDKRELYVNGERLKLRGTCHHNIHPLLGRTTTPELDREDVLMLKRQNINYVRTSHYPPTKAFLDACDEIGMYVEEETAVNFQYANGPGPWGDDEEWYMNQFTEMLERDRSHPSVLIWSLANESGWRAGSEGDKYRRQLQYLKQIDTSRPAKFSYPWTVEDGTKTDIYSYHYIGYHDDMASYGPFWPKRQDTDIVYDTPVIHDEYAHVACYNLTELYRDNNVRNFWGESLKLFWEKIVRTDGALGGAIWANIDDVFHLPEGVKERHQVHSVGPAAGYGEWGNMSDQWRREKPEFWLTKKAYSPIRLDEKQAIEAGENQATLTIENWFNHTNLQEVLVKYAVYSEDLLLEQAEWMGPDIVPFATGQLTLPKRNWRAGERVELKFYAADNLCVDHYAILVAGETEVSEQVKEVAVGGAWNVTQNNDQLVVANDVISLIYCEQTIQLIAAVVGGEKLIAKGPQLHLEGELLGAWSGKSLAVKEQTAAYVTVQLDGKYDNGLEVIFRQTIFNDGRLQNETEIVANKQLEDSLEFEQMSKRISEVGIAFQLDPAIASVSWNKDGLYNVYPEDHIGRLQGTAVRVRVGATEQPDTYREKPAWPWKDDMRNFFLEEAQDPYKGIVTKDFLSMREYVHHYTVQFEQLKGKVQVEASGDVAARIDYQYERPHLINDRHDQVITYSGHWQKNNDGQAMFGTETLSDEPGATATCTFIGTGIKVYYKKQRSNGKMLVLINNQSAETIDMYSDIGSALYQQVYEVKDLPYGEHNITITVAEAEQPGFVVIDALEVIDQTASKQLEAQLIINSQWRYQQLGWGNYEGEPIEIKGGHKQRQTIRLFS</sequence>
<dbReference type="Gene3D" id="3.20.20.80">
    <property type="entry name" value="Glycosidases"/>
    <property type="match status" value="1"/>
</dbReference>
<dbReference type="Pfam" id="PF02836">
    <property type="entry name" value="Glyco_hydro_2_C"/>
    <property type="match status" value="1"/>
</dbReference>
<dbReference type="InterPro" id="IPR050347">
    <property type="entry name" value="Bact_Beta-galactosidase"/>
</dbReference>
<dbReference type="InterPro" id="IPR006102">
    <property type="entry name" value="Ig-like_GH2"/>
</dbReference>
<dbReference type="EMBL" id="JBHUHO010000031">
    <property type="protein sequence ID" value="MFD2116665.1"/>
    <property type="molecule type" value="Genomic_DNA"/>
</dbReference>
<dbReference type="InterPro" id="IPR017853">
    <property type="entry name" value="GH"/>
</dbReference>
<dbReference type="EC" id="3.2.1.23" evidence="3"/>
<name>A0ABW4YLQ1_9BACL</name>
<reference evidence="10" key="1">
    <citation type="journal article" date="2019" name="Int. J. Syst. Evol. Microbiol.">
        <title>The Global Catalogue of Microorganisms (GCM) 10K type strain sequencing project: providing services to taxonomists for standard genome sequencing and annotation.</title>
        <authorList>
            <consortium name="The Broad Institute Genomics Platform"/>
            <consortium name="The Broad Institute Genome Sequencing Center for Infectious Disease"/>
            <person name="Wu L."/>
            <person name="Ma J."/>
        </authorList>
    </citation>
    <scope>NUCLEOTIDE SEQUENCE [LARGE SCALE GENOMIC DNA]</scope>
    <source>
        <strain evidence="10">GH52</strain>
    </source>
</reference>
<evidence type="ECO:0000256" key="1">
    <source>
        <dbReference type="ARBA" id="ARBA00001412"/>
    </source>
</evidence>
<dbReference type="SUPFAM" id="SSF49303">
    <property type="entry name" value="beta-Galactosidase/glucuronidase domain"/>
    <property type="match status" value="1"/>
</dbReference>